<comment type="caution">
    <text evidence="1">The sequence shown here is derived from an EMBL/GenBank/DDBJ whole genome shotgun (WGS) entry which is preliminary data.</text>
</comment>
<dbReference type="AlphaFoldDB" id="A0A929RXX5"/>
<proteinExistence type="predicted"/>
<evidence type="ECO:0000313" key="1">
    <source>
        <dbReference type="EMBL" id="MBF0969817.1"/>
    </source>
</evidence>
<dbReference type="EMBL" id="JABZGR010000003">
    <property type="protein sequence ID" value="MBF0969817.1"/>
    <property type="molecule type" value="Genomic_DNA"/>
</dbReference>
<evidence type="ECO:0008006" key="3">
    <source>
        <dbReference type="Google" id="ProtNLM"/>
    </source>
</evidence>
<reference evidence="1" key="1">
    <citation type="submission" date="2020-04" db="EMBL/GenBank/DDBJ databases">
        <title>Deep metagenomics examines the oral microbiome during advanced dental caries in children, revealing novel taxa and co-occurrences with host molecules.</title>
        <authorList>
            <person name="Baker J.L."/>
            <person name="Morton J.T."/>
            <person name="Dinis M."/>
            <person name="Alvarez R."/>
            <person name="Tran N.C."/>
            <person name="Knight R."/>
            <person name="Edlund A."/>
        </authorList>
    </citation>
    <scope>NUCLEOTIDE SEQUENCE</scope>
    <source>
        <strain evidence="1">JCVI_34_bin.1</strain>
    </source>
</reference>
<dbReference type="RefSeq" id="WP_303762972.1">
    <property type="nucleotide sequence ID" value="NZ_JABZGR010000003.1"/>
</dbReference>
<evidence type="ECO:0000313" key="2">
    <source>
        <dbReference type="Proteomes" id="UP000704068"/>
    </source>
</evidence>
<accession>A0A929RXX5</accession>
<organism evidence="1 2">
    <name type="scientific">Alloprevotella tannerae</name>
    <dbReference type="NCBI Taxonomy" id="76122"/>
    <lineage>
        <taxon>Bacteria</taxon>
        <taxon>Pseudomonadati</taxon>
        <taxon>Bacteroidota</taxon>
        <taxon>Bacteroidia</taxon>
        <taxon>Bacteroidales</taxon>
        <taxon>Prevotellaceae</taxon>
        <taxon>Alloprevotella</taxon>
    </lineage>
</organism>
<dbReference type="Proteomes" id="UP000704068">
    <property type="component" value="Unassembled WGS sequence"/>
</dbReference>
<protein>
    <recommendedName>
        <fullName evidence="3">Fic family protein</fullName>
    </recommendedName>
</protein>
<gene>
    <name evidence="1" type="ORF">HXK21_02065</name>
</gene>
<sequence length="116" mass="13062">MLKLFEPSFGSEYLCESIIILAIKDARKRGRLTSETAEALHIVAKRQVVASGDLKSVFQVKSSTSVSRKVQSIIKDGLLIPEKENSRRYILSFNNPYMMPSITKMLAEGRFLPDNL</sequence>
<name>A0A929RXX5_9BACT</name>